<dbReference type="HAMAP" id="MF_00693">
    <property type="entry name" value="Transcrip_reg_TACO1"/>
    <property type="match status" value="1"/>
</dbReference>
<dbReference type="NCBIfam" id="NF001030">
    <property type="entry name" value="PRK00110.1"/>
    <property type="match status" value="1"/>
</dbReference>
<evidence type="ECO:0000256" key="2">
    <source>
        <dbReference type="ARBA" id="ARBA00022490"/>
    </source>
</evidence>
<dbReference type="Pfam" id="PF01709">
    <property type="entry name" value="Transcrip_reg"/>
    <property type="match status" value="1"/>
</dbReference>
<organism evidence="9 10">
    <name type="scientific">Ezakiella coagulans</name>
    <dbReference type="NCBI Taxonomy" id="46507"/>
    <lineage>
        <taxon>Bacteria</taxon>
        <taxon>Bacillati</taxon>
        <taxon>Bacillota</taxon>
        <taxon>Tissierellia</taxon>
        <taxon>Ezakiella</taxon>
    </lineage>
</organism>
<dbReference type="EMBL" id="QEKV01000003">
    <property type="protein sequence ID" value="PVY94793.1"/>
    <property type="molecule type" value="Genomic_DNA"/>
</dbReference>
<evidence type="ECO:0000256" key="3">
    <source>
        <dbReference type="ARBA" id="ARBA00023015"/>
    </source>
</evidence>
<dbReference type="AlphaFoldDB" id="A0A2U1E4B4"/>
<evidence type="ECO:0000259" key="7">
    <source>
        <dbReference type="Pfam" id="PF01709"/>
    </source>
</evidence>
<gene>
    <name evidence="9" type="ORF">C7381_10330</name>
</gene>
<proteinExistence type="inferred from homology"/>
<feature type="domain" description="TACO1/YebC-like N-terminal" evidence="8">
    <location>
        <begin position="5"/>
        <end position="76"/>
    </location>
</feature>
<dbReference type="InterPro" id="IPR017856">
    <property type="entry name" value="Integrase-like_N"/>
</dbReference>
<dbReference type="InterPro" id="IPR026564">
    <property type="entry name" value="Transcrip_reg_TACO1-like_dom3"/>
</dbReference>
<dbReference type="GO" id="GO:0003677">
    <property type="term" value="F:DNA binding"/>
    <property type="evidence" value="ECO:0007669"/>
    <property type="project" value="UniProtKB-UniRule"/>
</dbReference>
<evidence type="ECO:0000313" key="10">
    <source>
        <dbReference type="Proteomes" id="UP000245793"/>
    </source>
</evidence>
<dbReference type="GO" id="GO:0006355">
    <property type="term" value="P:regulation of DNA-templated transcription"/>
    <property type="evidence" value="ECO:0007669"/>
    <property type="project" value="UniProtKB-UniRule"/>
</dbReference>
<reference evidence="9 10" key="1">
    <citation type="submission" date="2018-04" db="EMBL/GenBank/DDBJ databases">
        <title>Genomic Encyclopedia of Type Strains, Phase IV (KMG-IV): sequencing the most valuable type-strain genomes for metagenomic binning, comparative biology and taxonomic classification.</title>
        <authorList>
            <person name="Goeker M."/>
        </authorList>
    </citation>
    <scope>NUCLEOTIDE SEQUENCE [LARGE SCALE GENOMIC DNA]</scope>
    <source>
        <strain evidence="9 10">DSM 20705</strain>
    </source>
</reference>
<keyword evidence="4 6" id="KW-0238">DNA-binding</keyword>
<dbReference type="Gene3D" id="1.10.10.200">
    <property type="match status" value="1"/>
</dbReference>
<dbReference type="Pfam" id="PF20772">
    <property type="entry name" value="TACO1_YebC_N"/>
    <property type="match status" value="1"/>
</dbReference>
<dbReference type="Gene3D" id="3.30.70.980">
    <property type="match status" value="2"/>
</dbReference>
<dbReference type="InterPro" id="IPR048300">
    <property type="entry name" value="TACO1_YebC-like_2nd/3rd_dom"/>
</dbReference>
<dbReference type="RefSeq" id="WP_034545963.1">
    <property type="nucleotide sequence ID" value="NZ_CAUPJO010000003.1"/>
</dbReference>
<dbReference type="SUPFAM" id="SSF75625">
    <property type="entry name" value="YebC-like"/>
    <property type="match status" value="1"/>
</dbReference>
<protein>
    <recommendedName>
        <fullName evidence="6">Probable transcriptional regulatory protein C7381_10330</fullName>
    </recommendedName>
</protein>
<keyword evidence="5 6" id="KW-0804">Transcription</keyword>
<dbReference type="FunFam" id="3.30.70.980:FF:000002">
    <property type="entry name" value="Probable transcriptional regulatory protein YebC"/>
    <property type="match status" value="1"/>
</dbReference>
<accession>A0A2U1E4B4</accession>
<name>A0A2U1E4B4_9FIRM</name>
<evidence type="ECO:0000256" key="5">
    <source>
        <dbReference type="ARBA" id="ARBA00023163"/>
    </source>
</evidence>
<dbReference type="FunFam" id="1.10.10.200:FF:000002">
    <property type="entry name" value="Probable transcriptional regulatory protein CLM62_37755"/>
    <property type="match status" value="1"/>
</dbReference>
<evidence type="ECO:0000256" key="1">
    <source>
        <dbReference type="ARBA" id="ARBA00008724"/>
    </source>
</evidence>
<dbReference type="GO" id="GO:0005829">
    <property type="term" value="C:cytosol"/>
    <property type="evidence" value="ECO:0007669"/>
    <property type="project" value="TreeGrafter"/>
</dbReference>
<dbReference type="PANTHER" id="PTHR12532:SF6">
    <property type="entry name" value="TRANSCRIPTIONAL REGULATORY PROTEIN YEBC-RELATED"/>
    <property type="match status" value="1"/>
</dbReference>
<keyword evidence="10" id="KW-1185">Reference proteome</keyword>
<dbReference type="InterPro" id="IPR049083">
    <property type="entry name" value="TACO1_YebC_N"/>
</dbReference>
<evidence type="ECO:0000313" key="9">
    <source>
        <dbReference type="EMBL" id="PVY94793.1"/>
    </source>
</evidence>
<sequence>MSGHSKWNNIKNKKGKEDAKRAQAFTKIAKYIMVAVKEGGSNPDFNPSLKAAIDKAKAVNMPADNIDRAVKKGAGELDGVSYEEITYEGYGGEGVAIMAHCLTDNRNRTAADVRHVFDKCGGNLGTTGSVSYMFNMKGYIAIEQDEDKPIDVDELMLDAIDAGAEDVQAEDDVIEIYTDPKDYDAVKTALENKGYTIAASEVTFIPDTEIEVEEEKRAKIERLIDSLEELDDVQEVYHNLAD</sequence>
<keyword evidence="2 6" id="KW-0963">Cytoplasm</keyword>
<evidence type="ECO:0000256" key="4">
    <source>
        <dbReference type="ARBA" id="ARBA00023125"/>
    </source>
</evidence>
<evidence type="ECO:0000256" key="6">
    <source>
        <dbReference type="HAMAP-Rule" id="MF_00693"/>
    </source>
</evidence>
<dbReference type="InterPro" id="IPR002876">
    <property type="entry name" value="Transcrip_reg_TACO1-like"/>
</dbReference>
<comment type="subcellular location">
    <subcellularLocation>
        <location evidence="6">Cytoplasm</location>
    </subcellularLocation>
</comment>
<dbReference type="PANTHER" id="PTHR12532">
    <property type="entry name" value="TRANSLATIONAL ACTIVATOR OF CYTOCHROME C OXIDASE 1"/>
    <property type="match status" value="1"/>
</dbReference>
<dbReference type="Proteomes" id="UP000245793">
    <property type="component" value="Unassembled WGS sequence"/>
</dbReference>
<feature type="domain" description="TACO1/YebC-like second and third" evidence="7">
    <location>
        <begin position="82"/>
        <end position="240"/>
    </location>
</feature>
<keyword evidence="3 6" id="KW-0805">Transcription regulation</keyword>
<comment type="similarity">
    <text evidence="1 6">Belongs to the TACO1 family.</text>
</comment>
<dbReference type="InterPro" id="IPR029072">
    <property type="entry name" value="YebC-like"/>
</dbReference>
<comment type="caution">
    <text evidence="9">The sequence shown here is derived from an EMBL/GenBank/DDBJ whole genome shotgun (WGS) entry which is preliminary data.</text>
</comment>
<dbReference type="NCBIfam" id="NF009044">
    <property type="entry name" value="PRK12378.1"/>
    <property type="match status" value="1"/>
</dbReference>
<evidence type="ECO:0000259" key="8">
    <source>
        <dbReference type="Pfam" id="PF20772"/>
    </source>
</evidence>
<dbReference type="NCBIfam" id="TIGR01033">
    <property type="entry name" value="YebC/PmpR family DNA-binding transcriptional regulator"/>
    <property type="match status" value="1"/>
</dbReference>